<name>A0ACC3BIK4_PYRYE</name>
<sequence>MGVPKFYRWVSERYPLINTPLNGTCRAPAIDNLYLDMNGVVHNCARAAGVDDGDGRYVMSASAAAPTQDEMLLAVFKYIDMLVTLVRPRALLYMAIDGVAPRAKMNQQRSRRFRSAQERAEEHAAAAAADPYAAADASPPFDSNCITPGTVFMARLTQVLQYFAQKKLAEDASWAGLSVVLSGAEVPGEGEHKIMEFIRQQKLSGALGPHARHCLYGLDADLIMLGLVTHERHFVLLREKVDYTAFARKRSKPRSVAKLDTATFGEFELLSIGVLREYIDLEFRQALASLPDYDVERVVDDFVFMMFLVGNDFLPNLPTMDIKEGALNVMIQLYKGLIPRLGGYLSDAGTIHPSRFEVFISKLGQLEAVVLKRRGDANKRSHGGGRGGGGSKSTIAGVASDFDALWGFTPHHLGSDMDSFEEEEEELMEVARAGAGTDPAAVPGNGATPPRRRKAKSPLAWDAVELTSVLELGVARSDAAALAPVKENYYREKMNLLKDDAAGHHALRKAYIEGLVWTLRYYYHGCASWRWFYPFHYAPMASDLVNLTDLLTGVTFERGVPFFPQEQLLSVLPASSSWCLPKPFAALMTDPRSPIAHFYPLTFDTDMNSKKNAWEAVVLLPFVDEQALLKAMASVPLEQLTADERRRNTFGEAILYTAPLPGTPERVVPSPFPDLLPPLHTAGGVASHILPPLPPGVGFVAELPPDDGPEAFVAGASWPAIRPIPVTSRTGNVNVNVFGMPSRGESLVVALGSKTRPPKDFIFFDNASQSDDDADGPTPANGDGGHAVKKSSNGHAKLSVLVTCKSVGDVVAAGMGVGSYVLVDFPWRCPALVEAVMDTNTTVQMSPAERAVFEASGGVAPVPWQAATVESKTEKSKFSRLAATVAAEAMERRALDVGNVRVVIQARPAIGRDPLTDVVNALAPTVGSFSAATSLPCPASLAPRADGGCSAPPLRVGSRVLFTGDGPFFGTAATVMKTLDGGNRLELRFPFPTSAAKEPAFGYRVVAVERQANWLPLAKMAAKAGVHPALASRAVGSLRFTVSGGRGRDEVDLGLGVKYTGRGLIMPGYARQEGGSSGPFTYSRRCAEVLGAYRAAFPALFLALTKAAQESRGAGGGEPIFDAATLLKCPASQAAIVVADAVAWLGASELPRLPLVSISADVVSRGTVLALEREAKVASRVQASRATGTGAGSSSLVVPRSAVLLGTEPRNVGAAAIAGAAAAARSAGWVPHLGLDGLGVRAGDRVVNRSVTGPVPLGLRGTVRGKAMAASQLVMLRPESNDSVYRRLWQSENAKVPAVKQRPPQPGRRQARHEQVQHPSGLVVAAVPPLVAVVAHFQLVQQALAVRRHPGRRRLRW</sequence>
<proteinExistence type="predicted"/>
<dbReference type="Proteomes" id="UP000798662">
    <property type="component" value="Chromosome 1"/>
</dbReference>
<comment type="caution">
    <text evidence="1">The sequence shown here is derived from an EMBL/GenBank/DDBJ whole genome shotgun (WGS) entry which is preliminary data.</text>
</comment>
<protein>
    <submittedName>
        <fullName evidence="1">Uncharacterized protein</fullName>
    </submittedName>
</protein>
<evidence type="ECO:0000313" key="1">
    <source>
        <dbReference type="EMBL" id="KAK1857764.1"/>
    </source>
</evidence>
<keyword evidence="2" id="KW-1185">Reference proteome</keyword>
<evidence type="ECO:0000313" key="2">
    <source>
        <dbReference type="Proteomes" id="UP000798662"/>
    </source>
</evidence>
<accession>A0ACC3BIK4</accession>
<organism evidence="1 2">
    <name type="scientific">Pyropia yezoensis</name>
    <name type="common">Susabi-nori</name>
    <name type="synonym">Porphyra yezoensis</name>
    <dbReference type="NCBI Taxonomy" id="2788"/>
    <lineage>
        <taxon>Eukaryota</taxon>
        <taxon>Rhodophyta</taxon>
        <taxon>Bangiophyceae</taxon>
        <taxon>Bangiales</taxon>
        <taxon>Bangiaceae</taxon>
        <taxon>Pyropia</taxon>
    </lineage>
</organism>
<dbReference type="EMBL" id="CM020618">
    <property type="protein sequence ID" value="KAK1857764.1"/>
    <property type="molecule type" value="Genomic_DNA"/>
</dbReference>
<gene>
    <name evidence="1" type="ORF">I4F81_000379</name>
</gene>
<reference evidence="1" key="1">
    <citation type="submission" date="2019-11" db="EMBL/GenBank/DDBJ databases">
        <title>Nori genome reveals adaptations in red seaweeds to the harsh intertidal environment.</title>
        <authorList>
            <person name="Wang D."/>
            <person name="Mao Y."/>
        </authorList>
    </citation>
    <scope>NUCLEOTIDE SEQUENCE</scope>
    <source>
        <tissue evidence="1">Gametophyte</tissue>
    </source>
</reference>